<dbReference type="Proteomes" id="UP000014148">
    <property type="component" value="Unassembled WGS sequence"/>
</dbReference>
<feature type="transmembrane region" description="Helical" evidence="2">
    <location>
        <begin position="224"/>
        <end position="241"/>
    </location>
</feature>
<dbReference type="PANTHER" id="PTHR35797">
    <property type="entry name" value="PROTEASE-RELATED"/>
    <property type="match status" value="1"/>
</dbReference>
<dbReference type="eggNOG" id="COG1266">
    <property type="taxonomic scope" value="Bacteria"/>
</dbReference>
<protein>
    <recommendedName>
        <fullName evidence="3">CAAX prenyl protease 2/Lysostaphin resistance protein A-like domain-containing protein</fullName>
    </recommendedName>
</protein>
<dbReference type="GO" id="GO:0004175">
    <property type="term" value="F:endopeptidase activity"/>
    <property type="evidence" value="ECO:0007669"/>
    <property type="project" value="UniProtKB-ARBA"/>
</dbReference>
<dbReference type="Pfam" id="PF02517">
    <property type="entry name" value="Rce1-like"/>
    <property type="match status" value="1"/>
</dbReference>
<evidence type="ECO:0000313" key="6">
    <source>
        <dbReference type="Proteomes" id="UP000013783"/>
    </source>
</evidence>
<dbReference type="PATRIC" id="fig|1158601.3.peg.3506"/>
<reference evidence="5 7" key="2">
    <citation type="submission" date="2013-03" db="EMBL/GenBank/DDBJ databases">
        <title>The Genome Sequence of Enterococcus malodoratus ATCC_43197 (PacBio/Illumina hybrid assembly).</title>
        <authorList>
            <consortium name="The Broad Institute Genomics Platform"/>
            <consortium name="The Broad Institute Genome Sequencing Center for Infectious Disease"/>
            <person name="Earl A."/>
            <person name="Russ C."/>
            <person name="Gilmore M."/>
            <person name="Surin D."/>
            <person name="Walker B."/>
            <person name="Young S."/>
            <person name="Zeng Q."/>
            <person name="Gargeya S."/>
            <person name="Fitzgerald M."/>
            <person name="Haas B."/>
            <person name="Abouelleil A."/>
            <person name="Allen A.W."/>
            <person name="Alvarado L."/>
            <person name="Arachchi H.M."/>
            <person name="Berlin A.M."/>
            <person name="Chapman S.B."/>
            <person name="Gainer-Dewar J."/>
            <person name="Goldberg J."/>
            <person name="Griggs A."/>
            <person name="Gujja S."/>
            <person name="Hansen M."/>
            <person name="Howarth C."/>
            <person name="Imamovic A."/>
            <person name="Ireland A."/>
            <person name="Larimer J."/>
            <person name="McCowan C."/>
            <person name="Murphy C."/>
            <person name="Pearson M."/>
            <person name="Poon T.W."/>
            <person name="Priest M."/>
            <person name="Roberts A."/>
            <person name="Saif S."/>
            <person name="Shea T."/>
            <person name="Sisk P."/>
            <person name="Sykes S."/>
            <person name="Wortman J."/>
            <person name="Nusbaum C."/>
            <person name="Birren B."/>
        </authorList>
    </citation>
    <scope>NUCLEOTIDE SEQUENCE [LARGE SCALE GENOMIC DNA]</scope>
    <source>
        <strain evidence="5 7">ATCC 43197</strain>
    </source>
</reference>
<dbReference type="GO" id="GO:0080120">
    <property type="term" value="P:CAAX-box protein maturation"/>
    <property type="evidence" value="ECO:0007669"/>
    <property type="project" value="UniProtKB-ARBA"/>
</dbReference>
<evidence type="ECO:0000256" key="1">
    <source>
        <dbReference type="ARBA" id="ARBA00009067"/>
    </source>
</evidence>
<feature type="transmembrane region" description="Helical" evidence="2">
    <location>
        <begin position="201"/>
        <end position="218"/>
    </location>
</feature>
<feature type="domain" description="CAAX prenyl protease 2/Lysostaphin resistance protein A-like" evidence="3">
    <location>
        <begin position="118"/>
        <end position="213"/>
    </location>
</feature>
<evidence type="ECO:0000313" key="4">
    <source>
        <dbReference type="EMBL" id="EOH73856.1"/>
    </source>
</evidence>
<dbReference type="OrthoDB" id="9777755at2"/>
<feature type="transmembrane region" description="Helical" evidence="2">
    <location>
        <begin position="144"/>
        <end position="167"/>
    </location>
</feature>
<dbReference type="RefSeq" id="WP_010742324.1">
    <property type="nucleotide sequence ID" value="NZ_KB946251.1"/>
</dbReference>
<comment type="caution">
    <text evidence="4">The sequence shown here is derived from an EMBL/GenBank/DDBJ whole genome shotgun (WGS) entry which is preliminary data.</text>
</comment>
<dbReference type="STRING" id="71451.RV07_GL002677"/>
<proteinExistence type="inferred from homology"/>
<dbReference type="PANTHER" id="PTHR35797:SF1">
    <property type="entry name" value="PROTEASE"/>
    <property type="match status" value="1"/>
</dbReference>
<organism evidence="4 6">
    <name type="scientific">Enterococcus malodoratus ATCC 43197</name>
    <dbReference type="NCBI Taxonomy" id="1158601"/>
    <lineage>
        <taxon>Bacteria</taxon>
        <taxon>Bacillati</taxon>
        <taxon>Bacillota</taxon>
        <taxon>Bacilli</taxon>
        <taxon>Lactobacillales</taxon>
        <taxon>Enterococcaceae</taxon>
        <taxon>Enterococcus</taxon>
    </lineage>
</organism>
<dbReference type="EMBL" id="AJAK01000023">
    <property type="protein sequence ID" value="EOH73856.1"/>
    <property type="molecule type" value="Genomic_DNA"/>
</dbReference>
<evidence type="ECO:0000313" key="7">
    <source>
        <dbReference type="Proteomes" id="UP000014148"/>
    </source>
</evidence>
<evidence type="ECO:0000313" key="5">
    <source>
        <dbReference type="EMBL" id="EOT67194.1"/>
    </source>
</evidence>
<reference evidence="4 6" key="1">
    <citation type="submission" date="2013-02" db="EMBL/GenBank/DDBJ databases">
        <title>The Genome Sequence of Enterococcus malodoratus ATCC_43197.</title>
        <authorList>
            <consortium name="The Broad Institute Genome Sequencing Platform"/>
            <consortium name="The Broad Institute Genome Sequencing Center for Infectious Disease"/>
            <person name="Earl A.M."/>
            <person name="Gilmore M.S."/>
            <person name="Lebreton F."/>
            <person name="Walker B."/>
            <person name="Young S.K."/>
            <person name="Zeng Q."/>
            <person name="Gargeya S."/>
            <person name="Fitzgerald M."/>
            <person name="Haas B."/>
            <person name="Abouelleil A."/>
            <person name="Alvarado L."/>
            <person name="Arachchi H.M."/>
            <person name="Berlin A.M."/>
            <person name="Chapman S.B."/>
            <person name="Dewar J."/>
            <person name="Goldberg J."/>
            <person name="Griggs A."/>
            <person name="Gujja S."/>
            <person name="Hansen M."/>
            <person name="Howarth C."/>
            <person name="Imamovic A."/>
            <person name="Larimer J."/>
            <person name="McCowan C."/>
            <person name="Murphy C."/>
            <person name="Neiman D."/>
            <person name="Pearson M."/>
            <person name="Priest M."/>
            <person name="Roberts A."/>
            <person name="Saif S."/>
            <person name="Shea T."/>
            <person name="Sisk P."/>
            <person name="Sykes S."/>
            <person name="Wortman J."/>
            <person name="Nusbaum C."/>
            <person name="Birren B."/>
        </authorList>
    </citation>
    <scope>NUCLEOTIDE SEQUENCE [LARGE SCALE GENOMIC DNA]</scope>
    <source>
        <strain evidence="4 6">ATCC 43197</strain>
    </source>
</reference>
<dbReference type="EMBL" id="ASWA01000003">
    <property type="protein sequence ID" value="EOT67194.1"/>
    <property type="molecule type" value="Genomic_DNA"/>
</dbReference>
<dbReference type="Proteomes" id="UP000013783">
    <property type="component" value="Unassembled WGS sequence"/>
</dbReference>
<sequence>MKTQTIKHYLFSTILISWSFWFLAAGLTHLGNIPFSNPVVMILFILGGISPAFNELYLKKKTSTPEEYRAFRKNILSIKQPISAYLLIIGMAWIYCFLPILLGGSVQKVPMYIALLELPIMIIGGGIEEIGWRGFLQPMLQKKYFVLTSAAIVSVIWTFWHIPLWWINGSNQSSMSLVWFSLTCFSLSLLLSFIWNKYESIYLCVLFHAAINSFWDVYVSNNRIFPAILLLSMCVIFFFVTDKQTKNVVKRIDAE</sequence>
<gene>
    <name evidence="5" type="ORF">I585_02715</name>
    <name evidence="4" type="ORF">UAI_03532</name>
</gene>
<name>R2QZN2_9ENTE</name>
<feature type="transmembrane region" description="Helical" evidence="2">
    <location>
        <begin position="9"/>
        <end position="27"/>
    </location>
</feature>
<dbReference type="AlphaFoldDB" id="R2QZN2"/>
<evidence type="ECO:0000256" key="2">
    <source>
        <dbReference type="SAM" id="Phobius"/>
    </source>
</evidence>
<dbReference type="InterPro" id="IPR042150">
    <property type="entry name" value="MmRce1-like"/>
</dbReference>
<keyword evidence="7" id="KW-1185">Reference proteome</keyword>
<keyword evidence="2" id="KW-0472">Membrane</keyword>
<feature type="transmembrane region" description="Helical" evidence="2">
    <location>
        <begin position="82"/>
        <end position="103"/>
    </location>
</feature>
<keyword evidence="2" id="KW-1133">Transmembrane helix</keyword>
<dbReference type="InterPro" id="IPR003675">
    <property type="entry name" value="Rce1/LyrA-like_dom"/>
</dbReference>
<comment type="similarity">
    <text evidence="1">Belongs to the UPF0177 family.</text>
</comment>
<feature type="transmembrane region" description="Helical" evidence="2">
    <location>
        <begin position="109"/>
        <end position="132"/>
    </location>
</feature>
<feature type="transmembrane region" description="Helical" evidence="2">
    <location>
        <begin position="39"/>
        <end position="58"/>
    </location>
</feature>
<keyword evidence="2" id="KW-0812">Transmembrane</keyword>
<evidence type="ECO:0000259" key="3">
    <source>
        <dbReference type="Pfam" id="PF02517"/>
    </source>
</evidence>
<feature type="transmembrane region" description="Helical" evidence="2">
    <location>
        <begin position="173"/>
        <end position="194"/>
    </location>
</feature>
<accession>R2QZN2</accession>